<gene>
    <name evidence="2" type="primary">100639728</name>
</gene>
<reference evidence="3" key="1">
    <citation type="journal article" date="2010" name="Nature">
        <title>The Amphimedon queenslandica genome and the evolution of animal complexity.</title>
        <authorList>
            <person name="Srivastava M."/>
            <person name="Simakov O."/>
            <person name="Chapman J."/>
            <person name="Fahey B."/>
            <person name="Gauthier M.E."/>
            <person name="Mitros T."/>
            <person name="Richards G.S."/>
            <person name="Conaco C."/>
            <person name="Dacre M."/>
            <person name="Hellsten U."/>
            <person name="Larroux C."/>
            <person name="Putnam N.H."/>
            <person name="Stanke M."/>
            <person name="Adamska M."/>
            <person name="Darling A."/>
            <person name="Degnan S.M."/>
            <person name="Oakley T.H."/>
            <person name="Plachetzki D.C."/>
            <person name="Zhai Y."/>
            <person name="Adamski M."/>
            <person name="Calcino A."/>
            <person name="Cummins S.F."/>
            <person name="Goodstein D.M."/>
            <person name="Harris C."/>
            <person name="Jackson D.J."/>
            <person name="Leys S.P."/>
            <person name="Shu S."/>
            <person name="Woodcroft B.J."/>
            <person name="Vervoort M."/>
            <person name="Kosik K.S."/>
            <person name="Manning G."/>
            <person name="Degnan B.M."/>
            <person name="Rokhsar D.S."/>
        </authorList>
    </citation>
    <scope>NUCLEOTIDE SEQUENCE [LARGE SCALE GENOMIC DNA]</scope>
</reference>
<keyword evidence="3" id="KW-1185">Reference proteome</keyword>
<dbReference type="EnsemblMetazoa" id="Aqu2.1.35262_001">
    <property type="protein sequence ID" value="Aqu2.1.35262_001"/>
    <property type="gene ID" value="Aqu2.1.35262"/>
</dbReference>
<dbReference type="KEGG" id="aqu:100639728"/>
<name>A0A1X7V6Y0_AMPQE</name>
<feature type="transmembrane region" description="Helical" evidence="1">
    <location>
        <begin position="38"/>
        <end position="59"/>
    </location>
</feature>
<protein>
    <submittedName>
        <fullName evidence="2">Uncharacterized protein</fullName>
    </submittedName>
</protein>
<dbReference type="EnsemblMetazoa" id="XM_003385520.3">
    <property type="protein sequence ID" value="XP_003385568.1"/>
    <property type="gene ID" value="LOC100639728"/>
</dbReference>
<keyword evidence="1" id="KW-0472">Membrane</keyword>
<evidence type="ECO:0000256" key="1">
    <source>
        <dbReference type="SAM" id="Phobius"/>
    </source>
</evidence>
<keyword evidence="1" id="KW-0812">Transmembrane</keyword>
<keyword evidence="1" id="KW-1133">Transmembrane helix</keyword>
<evidence type="ECO:0000313" key="2">
    <source>
        <dbReference type="EnsemblMetazoa" id="Aqu2.1.35262_001"/>
    </source>
</evidence>
<reference evidence="2" key="2">
    <citation type="submission" date="2017-05" db="UniProtKB">
        <authorList>
            <consortium name="EnsemblMetazoa"/>
        </authorList>
    </citation>
    <scope>IDENTIFICATION</scope>
</reference>
<proteinExistence type="predicted"/>
<dbReference type="AlphaFoldDB" id="A0A1X7V6Y0"/>
<evidence type="ECO:0000313" key="3">
    <source>
        <dbReference type="Proteomes" id="UP000007879"/>
    </source>
</evidence>
<organism evidence="2">
    <name type="scientific">Amphimedon queenslandica</name>
    <name type="common">Sponge</name>
    <dbReference type="NCBI Taxonomy" id="400682"/>
    <lineage>
        <taxon>Eukaryota</taxon>
        <taxon>Metazoa</taxon>
        <taxon>Porifera</taxon>
        <taxon>Demospongiae</taxon>
        <taxon>Heteroscleromorpha</taxon>
        <taxon>Haplosclerida</taxon>
        <taxon>Niphatidae</taxon>
        <taxon>Amphimedon</taxon>
    </lineage>
</organism>
<dbReference type="Proteomes" id="UP000007879">
    <property type="component" value="Unassembled WGS sequence"/>
</dbReference>
<dbReference type="InParanoid" id="A0A1X7V6Y0"/>
<accession>A0A1X7V6Y0</accession>
<sequence length="356" mass="40971">MKEENYMESFKTFVMDGITNIQELMNNSFMSEYSSVEIGIGCGVALLSCLLLYCCLCRARGRDKTKKVRVFGRIKEVTVHPGGGAKRRVVWIDPFRLSNGDFQRRFEDELTQFLYFLGSECISHDKKTHIIFYDNDGKRNDNKQYQLEYHWLLRHFAANSREYAHILIKSSCKHQELIEARDPGWSASEVLYELRSSGVGQVHTSTDLLVSWACQVNDICHGLRDKSNKRISRGNHLDEALEGEASARIRDSVTNAMSDGMTLAELMKEAITPFPKALRDHYHNLCSLQKVYCEEFIPFIDISRSNKRRLGKTEDPGETRDMMQETLEEIVSEGGNDMMEIMAMSVLPRFNRYIEA</sequence>